<dbReference type="PANTHER" id="PTHR46193">
    <property type="entry name" value="6-PHOSPHOGLUCONATE PHOSPHATASE"/>
    <property type="match status" value="1"/>
</dbReference>
<evidence type="ECO:0000313" key="6">
    <source>
        <dbReference type="EMBL" id="GGK39691.1"/>
    </source>
</evidence>
<dbReference type="InterPro" id="IPR023198">
    <property type="entry name" value="PGP-like_dom2"/>
</dbReference>
<evidence type="ECO:0000256" key="2">
    <source>
        <dbReference type="ARBA" id="ARBA00006171"/>
    </source>
</evidence>
<dbReference type="EMBL" id="BMMF01000008">
    <property type="protein sequence ID" value="GGK39691.1"/>
    <property type="molecule type" value="Genomic_DNA"/>
</dbReference>
<dbReference type="PANTHER" id="PTHR46193:SF18">
    <property type="entry name" value="HEXITOL PHOSPHATASE B"/>
    <property type="match status" value="1"/>
</dbReference>
<dbReference type="Pfam" id="PF00702">
    <property type="entry name" value="Hydrolase"/>
    <property type="match status" value="1"/>
</dbReference>
<dbReference type="InterPro" id="IPR036412">
    <property type="entry name" value="HAD-like_sf"/>
</dbReference>
<protein>
    <submittedName>
        <fullName evidence="6">Haloacid dehalogenase</fullName>
    </submittedName>
</protein>
<dbReference type="Gene3D" id="1.10.150.240">
    <property type="entry name" value="Putative phosphatase, domain 2"/>
    <property type="match status" value="1"/>
</dbReference>
<dbReference type="CDD" id="cd07505">
    <property type="entry name" value="HAD_BPGM-like"/>
    <property type="match status" value="1"/>
</dbReference>
<evidence type="ECO:0000313" key="7">
    <source>
        <dbReference type="Proteomes" id="UP000600449"/>
    </source>
</evidence>
<comment type="similarity">
    <text evidence="2">Belongs to the HAD-like hydrolase superfamily. CbbY/CbbZ/Gph/YieH family.</text>
</comment>
<dbReference type="InterPro" id="IPR023214">
    <property type="entry name" value="HAD_sf"/>
</dbReference>
<dbReference type="SUPFAM" id="SSF56784">
    <property type="entry name" value="HAD-like"/>
    <property type="match status" value="1"/>
</dbReference>
<keyword evidence="7" id="KW-1185">Reference proteome</keyword>
<keyword evidence="4" id="KW-0460">Magnesium</keyword>
<comment type="caution">
    <text evidence="6">The sequence shown here is derived from an EMBL/GenBank/DDBJ whole genome shotgun (WGS) entry which is preliminary data.</text>
</comment>
<evidence type="ECO:0000256" key="1">
    <source>
        <dbReference type="ARBA" id="ARBA00001946"/>
    </source>
</evidence>
<dbReference type="GO" id="GO:0046872">
    <property type="term" value="F:metal ion binding"/>
    <property type="evidence" value="ECO:0007669"/>
    <property type="project" value="UniProtKB-KW"/>
</dbReference>
<dbReference type="InterPro" id="IPR051600">
    <property type="entry name" value="Beta-PGM-like"/>
</dbReference>
<dbReference type="GO" id="GO:0003824">
    <property type="term" value="F:catalytic activity"/>
    <property type="evidence" value="ECO:0007669"/>
    <property type="project" value="UniProtKB-ARBA"/>
</dbReference>
<dbReference type="Proteomes" id="UP000600449">
    <property type="component" value="Unassembled WGS sequence"/>
</dbReference>
<dbReference type="Gene3D" id="3.40.50.1000">
    <property type="entry name" value="HAD superfamily/HAD-like"/>
    <property type="match status" value="1"/>
</dbReference>
<organism evidence="6 7">
    <name type="scientific">Salinarimonas ramus</name>
    <dbReference type="NCBI Taxonomy" id="690164"/>
    <lineage>
        <taxon>Bacteria</taxon>
        <taxon>Pseudomonadati</taxon>
        <taxon>Pseudomonadota</taxon>
        <taxon>Alphaproteobacteria</taxon>
        <taxon>Hyphomicrobiales</taxon>
        <taxon>Salinarimonadaceae</taxon>
        <taxon>Salinarimonas</taxon>
    </lineage>
</organism>
<dbReference type="NCBIfam" id="TIGR01509">
    <property type="entry name" value="HAD-SF-IA-v3"/>
    <property type="match status" value="1"/>
</dbReference>
<dbReference type="InterPro" id="IPR006439">
    <property type="entry name" value="HAD-SF_hydro_IA"/>
</dbReference>
<dbReference type="SFLD" id="SFLDG01129">
    <property type="entry name" value="C1.5:_HAD__Beta-PGM__Phosphata"/>
    <property type="match status" value="1"/>
</dbReference>
<gene>
    <name evidence="6" type="ORF">GCM10011322_28540</name>
</gene>
<name>A0A917QAN0_9HYPH</name>
<reference evidence="6 7" key="1">
    <citation type="journal article" date="2014" name="Int. J. Syst. Evol. Microbiol.">
        <title>Complete genome sequence of Corynebacterium casei LMG S-19264T (=DSM 44701T), isolated from a smear-ripened cheese.</title>
        <authorList>
            <consortium name="US DOE Joint Genome Institute (JGI-PGF)"/>
            <person name="Walter F."/>
            <person name="Albersmeier A."/>
            <person name="Kalinowski J."/>
            <person name="Ruckert C."/>
        </authorList>
    </citation>
    <scope>NUCLEOTIDE SEQUENCE [LARGE SCALE GENOMIC DNA]</scope>
    <source>
        <strain evidence="6 7">CGMCC 1.9161</strain>
    </source>
</reference>
<accession>A0A917QAN0</accession>
<keyword evidence="3" id="KW-0479">Metal-binding</keyword>
<proteinExistence type="inferred from homology"/>
<comment type="cofactor">
    <cofactor evidence="1">
        <name>Mg(2+)</name>
        <dbReference type="ChEBI" id="CHEBI:18420"/>
    </cofactor>
</comment>
<evidence type="ECO:0000256" key="3">
    <source>
        <dbReference type="ARBA" id="ARBA00022723"/>
    </source>
</evidence>
<evidence type="ECO:0000256" key="4">
    <source>
        <dbReference type="ARBA" id="ARBA00022842"/>
    </source>
</evidence>
<evidence type="ECO:0000256" key="5">
    <source>
        <dbReference type="ARBA" id="ARBA00023277"/>
    </source>
</evidence>
<sequence length="218" mass="23572">MDLDGTLIDTDPLHLEAFRRLLAPHGRSMDEEYYTTNVMGSSNDAIMSALFPEADAAERRALGERKEVLFREQLTGPLDPKRGLGAFLAFARENGFGIAVVTNAPRDNATMMLDGLGVSDLMDHVLIGDELPRSKPDPYPYAEAARRLGVDMSRALAFEDSGPGIRSASSAGAYTFALESALGRERALASGASEVIADFAAPALWRKIEALTGREIVR</sequence>
<keyword evidence="5" id="KW-0119">Carbohydrate metabolism</keyword>
<dbReference type="AlphaFoldDB" id="A0A917QAN0"/>
<dbReference type="SFLD" id="SFLDS00003">
    <property type="entry name" value="Haloacid_Dehalogenase"/>
    <property type="match status" value="1"/>
</dbReference>